<dbReference type="Proteomes" id="UP001208570">
    <property type="component" value="Unassembled WGS sequence"/>
</dbReference>
<reference evidence="1" key="1">
    <citation type="journal article" date="2023" name="Mol. Biol. Evol.">
        <title>Third-Generation Sequencing Reveals the Adaptive Role of the Epigenome in Three Deep-Sea Polychaetes.</title>
        <authorList>
            <person name="Perez M."/>
            <person name="Aroh O."/>
            <person name="Sun Y."/>
            <person name="Lan Y."/>
            <person name="Juniper S.K."/>
            <person name="Young C.R."/>
            <person name="Angers B."/>
            <person name="Qian P.Y."/>
        </authorList>
    </citation>
    <scope>NUCLEOTIDE SEQUENCE</scope>
    <source>
        <strain evidence="1">P08H-3</strain>
    </source>
</reference>
<keyword evidence="2" id="KW-1185">Reference proteome</keyword>
<protein>
    <submittedName>
        <fullName evidence="1">Uncharacterized protein</fullName>
    </submittedName>
</protein>
<dbReference type="AlphaFoldDB" id="A0AAD9K6U9"/>
<proteinExistence type="predicted"/>
<comment type="caution">
    <text evidence="1">The sequence shown here is derived from an EMBL/GenBank/DDBJ whole genome shotgun (WGS) entry which is preliminary data.</text>
</comment>
<evidence type="ECO:0000313" key="1">
    <source>
        <dbReference type="EMBL" id="KAK2165060.1"/>
    </source>
</evidence>
<accession>A0AAD9K6U9</accession>
<gene>
    <name evidence="1" type="ORF">LSH36_55g02049</name>
</gene>
<name>A0AAD9K6U9_9ANNE</name>
<sequence length="93" mass="10497">MYQVSSLNPALWYSCVFEIINLIEFHAAKAISERLYAICDITSRSGDQSEPIQGTIMFEQPVHESRDSFKRPSTYGGRLGCCVITKMATPKFD</sequence>
<dbReference type="EMBL" id="JAODUP010000055">
    <property type="protein sequence ID" value="KAK2165060.1"/>
    <property type="molecule type" value="Genomic_DNA"/>
</dbReference>
<evidence type="ECO:0000313" key="2">
    <source>
        <dbReference type="Proteomes" id="UP001208570"/>
    </source>
</evidence>
<organism evidence="1 2">
    <name type="scientific">Paralvinella palmiformis</name>
    <dbReference type="NCBI Taxonomy" id="53620"/>
    <lineage>
        <taxon>Eukaryota</taxon>
        <taxon>Metazoa</taxon>
        <taxon>Spiralia</taxon>
        <taxon>Lophotrochozoa</taxon>
        <taxon>Annelida</taxon>
        <taxon>Polychaeta</taxon>
        <taxon>Sedentaria</taxon>
        <taxon>Canalipalpata</taxon>
        <taxon>Terebellida</taxon>
        <taxon>Terebelliformia</taxon>
        <taxon>Alvinellidae</taxon>
        <taxon>Paralvinella</taxon>
    </lineage>
</organism>